<proteinExistence type="predicted"/>
<keyword evidence="1" id="KW-0812">Transmembrane</keyword>
<accession>A0ABS2N5U6</accession>
<sequence>MPSAWLIGPLVIKSELVVLIGSFLLGIVFFRFISPNSKLETKKRIDGLVNLFIVIQYSHKVSVRSGIYH</sequence>
<gene>
    <name evidence="2" type="ORF">JOC48_003807</name>
</gene>
<keyword evidence="1" id="KW-0472">Membrane</keyword>
<evidence type="ECO:0000313" key="3">
    <source>
        <dbReference type="Proteomes" id="UP001296943"/>
    </source>
</evidence>
<evidence type="ECO:0000313" key="2">
    <source>
        <dbReference type="EMBL" id="MBM7573255.1"/>
    </source>
</evidence>
<comment type="caution">
    <text evidence="2">The sequence shown here is derived from an EMBL/GenBank/DDBJ whole genome shotgun (WGS) entry which is preliminary data.</text>
</comment>
<dbReference type="Proteomes" id="UP001296943">
    <property type="component" value="Unassembled WGS sequence"/>
</dbReference>
<keyword evidence="3" id="KW-1185">Reference proteome</keyword>
<name>A0ABS2N5U6_9BACI</name>
<feature type="transmembrane region" description="Helical" evidence="1">
    <location>
        <begin position="16"/>
        <end position="34"/>
    </location>
</feature>
<protein>
    <recommendedName>
        <fullName evidence="4">Cation/H+ exchanger domain-containing protein</fullName>
    </recommendedName>
</protein>
<dbReference type="RefSeq" id="WP_204501914.1">
    <property type="nucleotide sequence ID" value="NZ_JAFBDR010000029.1"/>
</dbReference>
<dbReference type="EMBL" id="JAFBDR010000029">
    <property type="protein sequence ID" value="MBM7573255.1"/>
    <property type="molecule type" value="Genomic_DNA"/>
</dbReference>
<organism evidence="2 3">
    <name type="scientific">Aquibacillus albus</name>
    <dbReference type="NCBI Taxonomy" id="1168171"/>
    <lineage>
        <taxon>Bacteria</taxon>
        <taxon>Bacillati</taxon>
        <taxon>Bacillota</taxon>
        <taxon>Bacilli</taxon>
        <taxon>Bacillales</taxon>
        <taxon>Bacillaceae</taxon>
        <taxon>Aquibacillus</taxon>
    </lineage>
</organism>
<evidence type="ECO:0000256" key="1">
    <source>
        <dbReference type="SAM" id="Phobius"/>
    </source>
</evidence>
<reference evidence="2 3" key="1">
    <citation type="submission" date="2021-01" db="EMBL/GenBank/DDBJ databases">
        <title>Genomic Encyclopedia of Type Strains, Phase IV (KMG-IV): sequencing the most valuable type-strain genomes for metagenomic binning, comparative biology and taxonomic classification.</title>
        <authorList>
            <person name="Goeker M."/>
        </authorList>
    </citation>
    <scope>NUCLEOTIDE SEQUENCE [LARGE SCALE GENOMIC DNA]</scope>
    <source>
        <strain evidence="2 3">DSM 23711</strain>
    </source>
</reference>
<keyword evidence="1" id="KW-1133">Transmembrane helix</keyword>
<evidence type="ECO:0008006" key="4">
    <source>
        <dbReference type="Google" id="ProtNLM"/>
    </source>
</evidence>